<comment type="subcellular location">
    <subcellularLocation>
        <location evidence="1">Membrane</location>
        <topology evidence="1">Multi-pass membrane protein</topology>
    </subcellularLocation>
</comment>
<dbReference type="GO" id="GO:0098700">
    <property type="term" value="P:neurotransmitter loading into synaptic vesicle"/>
    <property type="evidence" value="ECO:0007669"/>
    <property type="project" value="TreeGrafter"/>
</dbReference>
<dbReference type="InterPro" id="IPR020846">
    <property type="entry name" value="MFS_dom"/>
</dbReference>
<proteinExistence type="predicted"/>
<dbReference type="InterPro" id="IPR011701">
    <property type="entry name" value="MFS"/>
</dbReference>
<evidence type="ECO:0000313" key="6">
    <source>
        <dbReference type="Proteomes" id="UP000054995"/>
    </source>
</evidence>
<dbReference type="GO" id="GO:0060076">
    <property type="term" value="C:excitatory synapse"/>
    <property type="evidence" value="ECO:0007669"/>
    <property type="project" value="TreeGrafter"/>
</dbReference>
<keyword evidence="3" id="KW-1133">Transmembrane helix</keyword>
<dbReference type="GO" id="GO:0035249">
    <property type="term" value="P:synaptic transmission, glutamatergic"/>
    <property type="evidence" value="ECO:0007669"/>
    <property type="project" value="TreeGrafter"/>
</dbReference>
<keyword evidence="4" id="KW-0472">Membrane</keyword>
<feature type="non-terminal residue" evidence="5">
    <location>
        <position position="1"/>
    </location>
</feature>
<dbReference type="PANTHER" id="PTHR11662">
    <property type="entry name" value="SOLUTE CARRIER FAMILY 17"/>
    <property type="match status" value="1"/>
</dbReference>
<dbReference type="GO" id="GO:0050803">
    <property type="term" value="P:regulation of synapse structure or activity"/>
    <property type="evidence" value="ECO:0007669"/>
    <property type="project" value="TreeGrafter"/>
</dbReference>
<evidence type="ECO:0000256" key="2">
    <source>
        <dbReference type="ARBA" id="ARBA00022692"/>
    </source>
</evidence>
<dbReference type="OrthoDB" id="2985014at2759"/>
<dbReference type="FunFam" id="1.20.1250.20:FF:000264">
    <property type="entry name" value="vesicular glutamate transporter 1"/>
    <property type="match status" value="1"/>
</dbReference>
<sequence>LHTTTHNNNLQYSTVTMSSYRTIALFSAIASEMKDQSKSLLSRFTFNLAHRSPQEYDQQHFIGEFEDDSADPTKLRRKVKVAARSNFILKISERCPCCKCSKRWQLAWLACIGFLIVFGIRCNIGAAKVRMTRNFTDPWGVVHPADFDWNPSVLGVVEGSFFYGYLITQVPGGFIAARFPATTLFGGAIGITSALNLLMPIAVNSGYGFAIVIQILQGLAQGVAYPAVHGMWRYWAPPLERTKLATTTFTGSYAGAVVGLPLSAMMTSYVSWSAAFYFYGICGCVWFLFWYFMTFEKPCIHPTISDEEKIMIETRIGHCSPVALRFSNVPWKEILKSKCVWAILVANFCRSWTFYLLLIHQLAYMKDVLKIDIQNSGFIAALPHVIMAIVVLLGGQLADFLRSRRILSTTAVRKLFNCGGFGMEGLFLIICAYVKQSSAAIFCLVMAVGFSGFAISGFNVNHLDIAPRYASILMGMSNGLGTFSGMICPIVTEKLTKYYHENGWVTVLLTAGLIHFTGITFYAFFASGEQQPWSEPPDEEITCKATDMNLKTNPQNFNTSGSYGTVDSISFTPLTNNVGQMVYDKQSEDSDWSYYQENTDNEPEWPYGNSSLTNKNFYDGY</sequence>
<dbReference type="GO" id="GO:0030672">
    <property type="term" value="C:synaptic vesicle membrane"/>
    <property type="evidence" value="ECO:0007669"/>
    <property type="project" value="TreeGrafter"/>
</dbReference>
<dbReference type="GO" id="GO:0005313">
    <property type="term" value="F:L-glutamate transmembrane transporter activity"/>
    <property type="evidence" value="ECO:0007669"/>
    <property type="project" value="TreeGrafter"/>
</dbReference>
<dbReference type="CDD" id="cd17382">
    <property type="entry name" value="MFS_SLC17A6_7_8_VGluT"/>
    <property type="match status" value="1"/>
</dbReference>
<gene>
    <name evidence="5" type="primary">eat-4</name>
    <name evidence="5" type="ORF">T4D_10373</name>
</gene>
<dbReference type="PANTHER" id="PTHR11662:SF456">
    <property type="entry name" value="VESICULAR GLUTAMATE TRANSPORTER, ISOFORM A"/>
    <property type="match status" value="1"/>
</dbReference>
<protein>
    <submittedName>
        <fullName evidence="5">Putative vesicular glutamate transporter eat-4</fullName>
    </submittedName>
</protein>
<reference evidence="5 6" key="1">
    <citation type="submission" date="2015-01" db="EMBL/GenBank/DDBJ databases">
        <title>Evolution of Trichinella species and genotypes.</title>
        <authorList>
            <person name="Korhonen P.K."/>
            <person name="Edoardo P."/>
            <person name="Giuseppe L.R."/>
            <person name="Gasser R.B."/>
        </authorList>
    </citation>
    <scope>NUCLEOTIDE SEQUENCE [LARGE SCALE GENOMIC DNA]</scope>
    <source>
        <strain evidence="5">ISS470</strain>
    </source>
</reference>
<evidence type="ECO:0000256" key="3">
    <source>
        <dbReference type="ARBA" id="ARBA00022989"/>
    </source>
</evidence>
<comment type="caution">
    <text evidence="5">The sequence shown here is derived from an EMBL/GenBank/DDBJ whole genome shotgun (WGS) entry which is preliminary data.</text>
</comment>
<dbReference type="Proteomes" id="UP000054995">
    <property type="component" value="Unassembled WGS sequence"/>
</dbReference>
<dbReference type="FunFam" id="1.20.1250.20:FF:000226">
    <property type="entry name" value="Vesicular GLUtamate transporter"/>
    <property type="match status" value="1"/>
</dbReference>
<dbReference type="PROSITE" id="PS50850">
    <property type="entry name" value="MFS"/>
    <property type="match status" value="1"/>
</dbReference>
<dbReference type="AlphaFoldDB" id="A0A0V1FH76"/>
<evidence type="ECO:0000313" key="5">
    <source>
        <dbReference type="EMBL" id="KRY85384.1"/>
    </source>
</evidence>
<dbReference type="InterPro" id="IPR036259">
    <property type="entry name" value="MFS_trans_sf"/>
</dbReference>
<evidence type="ECO:0000256" key="1">
    <source>
        <dbReference type="ARBA" id="ARBA00004141"/>
    </source>
</evidence>
<name>A0A0V1FH76_TRIPS</name>
<dbReference type="Pfam" id="PF07690">
    <property type="entry name" value="MFS_1"/>
    <property type="match status" value="1"/>
</dbReference>
<dbReference type="GO" id="GO:0005326">
    <property type="term" value="F:neurotransmitter transmembrane transporter activity"/>
    <property type="evidence" value="ECO:0007669"/>
    <property type="project" value="TreeGrafter"/>
</dbReference>
<evidence type="ECO:0000256" key="4">
    <source>
        <dbReference type="ARBA" id="ARBA00023136"/>
    </source>
</evidence>
<keyword evidence="2" id="KW-0812">Transmembrane</keyword>
<dbReference type="InterPro" id="IPR050382">
    <property type="entry name" value="MFS_Na/Anion_cotransporter"/>
</dbReference>
<dbReference type="Gene3D" id="1.20.1250.20">
    <property type="entry name" value="MFS general substrate transporter like domains"/>
    <property type="match status" value="2"/>
</dbReference>
<keyword evidence="6" id="KW-1185">Reference proteome</keyword>
<accession>A0A0V1FH76</accession>
<dbReference type="SUPFAM" id="SSF103473">
    <property type="entry name" value="MFS general substrate transporter"/>
    <property type="match status" value="1"/>
</dbReference>
<dbReference type="EMBL" id="JYDT01000091">
    <property type="protein sequence ID" value="KRY85384.1"/>
    <property type="molecule type" value="Genomic_DNA"/>
</dbReference>
<organism evidence="5 6">
    <name type="scientific">Trichinella pseudospiralis</name>
    <name type="common">Parasitic roundworm</name>
    <dbReference type="NCBI Taxonomy" id="6337"/>
    <lineage>
        <taxon>Eukaryota</taxon>
        <taxon>Metazoa</taxon>
        <taxon>Ecdysozoa</taxon>
        <taxon>Nematoda</taxon>
        <taxon>Enoplea</taxon>
        <taxon>Dorylaimia</taxon>
        <taxon>Trichinellida</taxon>
        <taxon>Trichinellidae</taxon>
        <taxon>Trichinella</taxon>
    </lineage>
</organism>